<dbReference type="Proteomes" id="UP000187338">
    <property type="component" value="Unassembled WGS sequence"/>
</dbReference>
<keyword evidence="1" id="KW-1133">Transmembrane helix</keyword>
<organism evidence="2 3">
    <name type="scientific">Carboxydothermus islandicus</name>
    <dbReference type="NCBI Taxonomy" id="661089"/>
    <lineage>
        <taxon>Bacteria</taxon>
        <taxon>Bacillati</taxon>
        <taxon>Bacillota</taxon>
        <taxon>Clostridia</taxon>
        <taxon>Thermoanaerobacterales</taxon>
        <taxon>Thermoanaerobacteraceae</taxon>
        <taxon>Carboxydothermus</taxon>
    </lineage>
</organism>
<proteinExistence type="predicted"/>
<comment type="caution">
    <text evidence="2">The sequence shown here is derived from an EMBL/GenBank/DDBJ whole genome shotgun (WGS) entry which is preliminary data.</text>
</comment>
<evidence type="ECO:0000313" key="3">
    <source>
        <dbReference type="Proteomes" id="UP000187338"/>
    </source>
</evidence>
<dbReference type="EMBL" id="BDJL01000007">
    <property type="protein sequence ID" value="GAV24455.1"/>
    <property type="molecule type" value="Genomic_DNA"/>
</dbReference>
<feature type="transmembrane region" description="Helical" evidence="1">
    <location>
        <begin position="6"/>
        <end position="25"/>
    </location>
</feature>
<dbReference type="RefSeq" id="WP_166503967.1">
    <property type="nucleotide sequence ID" value="NZ_BDJL01000007.1"/>
</dbReference>
<name>A0A1L8CZU7_9THEO</name>
<keyword evidence="1" id="KW-0812">Transmembrane</keyword>
<reference evidence="3" key="1">
    <citation type="submission" date="2016-12" db="EMBL/GenBank/DDBJ databases">
        <title>Draft Genome Sequences od Carboxydothermus pertinax and islandicus, Hydrogenogenic Carboxydotrophic Bacteria.</title>
        <authorList>
            <person name="Fukuyama Y."/>
            <person name="Ohmae K."/>
            <person name="Yoneda Y."/>
            <person name="Yoshida T."/>
            <person name="Sako Y."/>
        </authorList>
    </citation>
    <scope>NUCLEOTIDE SEQUENCE [LARGE SCALE GENOMIC DNA]</scope>
    <source>
        <strain evidence="3">SET</strain>
    </source>
</reference>
<accession>A0A1L8CZU7</accession>
<evidence type="ECO:0000256" key="1">
    <source>
        <dbReference type="SAM" id="Phobius"/>
    </source>
</evidence>
<keyword evidence="1" id="KW-0472">Membrane</keyword>
<evidence type="ECO:0008006" key="4">
    <source>
        <dbReference type="Google" id="ProtNLM"/>
    </source>
</evidence>
<sequence length="46" mass="5452">MRRNFWGGLLAGSLLGMTLLVAVTNRREDRKKKLMRLYDDLTDLWK</sequence>
<keyword evidence="3" id="KW-1185">Reference proteome</keyword>
<protein>
    <recommendedName>
        <fullName evidence="4">YtxH domain-containing protein</fullName>
    </recommendedName>
</protein>
<evidence type="ECO:0000313" key="2">
    <source>
        <dbReference type="EMBL" id="GAV24455.1"/>
    </source>
</evidence>
<dbReference type="STRING" id="661089.ciss_03880"/>
<gene>
    <name evidence="2" type="ORF">ciss_03880</name>
</gene>
<dbReference type="AlphaFoldDB" id="A0A1L8CZU7"/>